<dbReference type="InterPro" id="IPR006439">
    <property type="entry name" value="HAD-SF_hydro_IA"/>
</dbReference>
<dbReference type="InterPro" id="IPR023214">
    <property type="entry name" value="HAD_sf"/>
</dbReference>
<dbReference type="Gene3D" id="3.40.50.1000">
    <property type="entry name" value="HAD superfamily/HAD-like"/>
    <property type="match status" value="1"/>
</dbReference>
<name>A0ABS5AAI7_9PSEU</name>
<dbReference type="EMBL" id="JAGIOO010000001">
    <property type="protein sequence ID" value="MBP2473594.1"/>
    <property type="molecule type" value="Genomic_DNA"/>
</dbReference>
<protein>
    <submittedName>
        <fullName evidence="1">Phosphonatase-like hydrolase</fullName>
    </submittedName>
</protein>
<sequence length="213" mass="22193">MITLAVLDMAGTTVLDEGLVERAFTTAVDATPDMLDHVRRTMGESKITVFRTLFGDEDRAQAANRAFEAAYADLVDAGHCEPLPGAAETITALRDNGIRVALATGFAPPTRDRILAALGWRDLVDLSLTPAEAGRGRPYPDLVLTAALRLGVDDVRHIAVVGDTASDVHSGLRAGASIAAGVLTGAHDTATLTAAGATHVLGSVHELPDLLIP</sequence>
<keyword evidence="2" id="KW-1185">Reference proteome</keyword>
<organism evidence="1 2">
    <name type="scientific">Crossiella equi</name>
    <dbReference type="NCBI Taxonomy" id="130796"/>
    <lineage>
        <taxon>Bacteria</taxon>
        <taxon>Bacillati</taxon>
        <taxon>Actinomycetota</taxon>
        <taxon>Actinomycetes</taxon>
        <taxon>Pseudonocardiales</taxon>
        <taxon>Pseudonocardiaceae</taxon>
        <taxon>Crossiella</taxon>
    </lineage>
</organism>
<dbReference type="SFLD" id="SFLDG01129">
    <property type="entry name" value="C1.5:_HAD__Beta-PGM__Phosphata"/>
    <property type="match status" value="1"/>
</dbReference>
<evidence type="ECO:0000313" key="2">
    <source>
        <dbReference type="Proteomes" id="UP001519363"/>
    </source>
</evidence>
<dbReference type="InterPro" id="IPR022468">
    <property type="entry name" value="PhnX-like"/>
</dbReference>
<dbReference type="SUPFAM" id="SSF56784">
    <property type="entry name" value="HAD-like"/>
    <property type="match status" value="1"/>
</dbReference>
<dbReference type="NCBIfam" id="TIGR03351">
    <property type="entry name" value="PhnX-like"/>
    <property type="match status" value="1"/>
</dbReference>
<evidence type="ECO:0000313" key="1">
    <source>
        <dbReference type="EMBL" id="MBP2473594.1"/>
    </source>
</evidence>
<dbReference type="PANTHER" id="PTHR43434:SF19">
    <property type="entry name" value="PHOSPHONOACETALDEHYDE HYDROLASE"/>
    <property type="match status" value="1"/>
</dbReference>
<dbReference type="SFLD" id="SFLDS00003">
    <property type="entry name" value="Haloacid_Dehalogenase"/>
    <property type="match status" value="1"/>
</dbReference>
<dbReference type="InterPro" id="IPR036412">
    <property type="entry name" value="HAD-like_sf"/>
</dbReference>
<proteinExistence type="predicted"/>
<reference evidence="1 2" key="1">
    <citation type="submission" date="2021-03" db="EMBL/GenBank/DDBJ databases">
        <title>Sequencing the genomes of 1000 actinobacteria strains.</title>
        <authorList>
            <person name="Klenk H.-P."/>
        </authorList>
    </citation>
    <scope>NUCLEOTIDE SEQUENCE [LARGE SCALE GENOMIC DNA]</scope>
    <source>
        <strain evidence="1 2">DSM 44580</strain>
    </source>
</reference>
<dbReference type="Proteomes" id="UP001519363">
    <property type="component" value="Unassembled WGS sequence"/>
</dbReference>
<accession>A0ABS5AAI7</accession>
<gene>
    <name evidence="1" type="ORF">JOF53_002466</name>
</gene>
<dbReference type="Pfam" id="PF00702">
    <property type="entry name" value="Hydrolase"/>
    <property type="match status" value="1"/>
</dbReference>
<comment type="caution">
    <text evidence="1">The sequence shown here is derived from an EMBL/GenBank/DDBJ whole genome shotgun (WGS) entry which is preliminary data.</text>
</comment>
<dbReference type="RefSeq" id="WP_086783748.1">
    <property type="nucleotide sequence ID" value="NZ_JAGIOO010000001.1"/>
</dbReference>
<dbReference type="PANTHER" id="PTHR43434">
    <property type="entry name" value="PHOSPHOGLYCOLATE PHOSPHATASE"/>
    <property type="match status" value="1"/>
</dbReference>
<dbReference type="NCBIfam" id="TIGR01509">
    <property type="entry name" value="HAD-SF-IA-v3"/>
    <property type="match status" value="1"/>
</dbReference>
<dbReference type="InterPro" id="IPR050155">
    <property type="entry name" value="HAD-like_hydrolase_sf"/>
</dbReference>